<name>A0A1H3VED3_9FLAO</name>
<organism evidence="2 3">
    <name type="scientific">Psychroflexus halocasei</name>
    <dbReference type="NCBI Taxonomy" id="908615"/>
    <lineage>
        <taxon>Bacteria</taxon>
        <taxon>Pseudomonadati</taxon>
        <taxon>Bacteroidota</taxon>
        <taxon>Flavobacteriia</taxon>
        <taxon>Flavobacteriales</taxon>
        <taxon>Flavobacteriaceae</taxon>
        <taxon>Psychroflexus</taxon>
    </lineage>
</organism>
<dbReference type="RefSeq" id="WP_093237712.1">
    <property type="nucleotide sequence ID" value="NZ_FNQF01000001.1"/>
</dbReference>
<evidence type="ECO:0000313" key="3">
    <source>
        <dbReference type="Proteomes" id="UP000198820"/>
    </source>
</evidence>
<gene>
    <name evidence="2" type="ORF">SAMN05421540_10141</name>
</gene>
<accession>A0A1H3VED3</accession>
<feature type="chain" id="PRO_5011439191" description="DUF1735 domain-containing protein" evidence="1">
    <location>
        <begin position="24"/>
        <end position="183"/>
    </location>
</feature>
<keyword evidence="3" id="KW-1185">Reference proteome</keyword>
<dbReference type="AlphaFoldDB" id="A0A1H3VED3"/>
<proteinExistence type="predicted"/>
<feature type="signal peptide" evidence="1">
    <location>
        <begin position="1"/>
        <end position="23"/>
    </location>
</feature>
<keyword evidence="1" id="KW-0732">Signal</keyword>
<dbReference type="EMBL" id="FNQF01000001">
    <property type="protein sequence ID" value="SDZ73090.1"/>
    <property type="molecule type" value="Genomic_DNA"/>
</dbReference>
<reference evidence="2 3" key="1">
    <citation type="submission" date="2016-10" db="EMBL/GenBank/DDBJ databases">
        <authorList>
            <person name="de Groot N.N."/>
        </authorList>
    </citation>
    <scope>NUCLEOTIDE SEQUENCE [LARGE SCALE GENOMIC DNA]</scope>
    <source>
        <strain evidence="2 3">DSM 23581</strain>
    </source>
</reference>
<dbReference type="Proteomes" id="UP000198820">
    <property type="component" value="Unassembled WGS sequence"/>
</dbReference>
<dbReference type="PROSITE" id="PS51257">
    <property type="entry name" value="PROKAR_LIPOPROTEIN"/>
    <property type="match status" value="1"/>
</dbReference>
<evidence type="ECO:0008006" key="4">
    <source>
        <dbReference type="Google" id="ProtNLM"/>
    </source>
</evidence>
<evidence type="ECO:0000313" key="2">
    <source>
        <dbReference type="EMBL" id="SDZ73090.1"/>
    </source>
</evidence>
<sequence>MKKSLLFLPFILLTVLVSSCSSDDDVVDRLTKITDIPVNADLSLEYLPINLFEIPIEKELNLRQLIDDELGSDQALDQVKEVELEDMSLELLSADDQENFDFIESVTLGVRTDNLPYKEVATLDNVPSGVSILDLNPTDDLYVDDYAKSNSMKLVVKFKSIEDANNLNLKLRMEFDAKLDPSL</sequence>
<evidence type="ECO:0000256" key="1">
    <source>
        <dbReference type="SAM" id="SignalP"/>
    </source>
</evidence>
<protein>
    <recommendedName>
        <fullName evidence="4">DUF1735 domain-containing protein</fullName>
    </recommendedName>
</protein>